<evidence type="ECO:0000313" key="1">
    <source>
        <dbReference type="EMBL" id="KAJ8625990.1"/>
    </source>
</evidence>
<gene>
    <name evidence="1" type="ORF">MRB53_019297</name>
</gene>
<sequence length="334" mass="36827">MAVQAQYPSNILLLNPNRNGQEGKKNMIEGGDYALQSQPEEVLHHSQMFYGNGGGMVGVNPRKRVREAMNTTADTPVNLFHLQSQPSASTLIDLAQLQNHHSPMVSTGLRLSLEDQQQQQQQQQRALLLPSILSSSSSFLLEDLSLQINQQKDEIDHFLQSQGEQLRRMLAESHQRQHRALLAAAEEALSRQLREKEAEVEKAARRNAELEERAAHLKGEAHVWQARARAQEASAASLQAQLREAMMSCGAHDKREELGCAGDGLPVDDAESAHIDPGRVVSVVPPCRVCRKRSVSVVLIPCRHLCVCSGCDTVIGSCPVCHSVRSTSVEVYLS</sequence>
<accession>A0ACC2KY35</accession>
<keyword evidence="2" id="KW-1185">Reference proteome</keyword>
<dbReference type="EMBL" id="CM056814">
    <property type="protein sequence ID" value="KAJ8625990.1"/>
    <property type="molecule type" value="Genomic_DNA"/>
</dbReference>
<evidence type="ECO:0000313" key="2">
    <source>
        <dbReference type="Proteomes" id="UP001234297"/>
    </source>
</evidence>
<organism evidence="1 2">
    <name type="scientific">Persea americana</name>
    <name type="common">Avocado</name>
    <dbReference type="NCBI Taxonomy" id="3435"/>
    <lineage>
        <taxon>Eukaryota</taxon>
        <taxon>Viridiplantae</taxon>
        <taxon>Streptophyta</taxon>
        <taxon>Embryophyta</taxon>
        <taxon>Tracheophyta</taxon>
        <taxon>Spermatophyta</taxon>
        <taxon>Magnoliopsida</taxon>
        <taxon>Magnoliidae</taxon>
        <taxon>Laurales</taxon>
        <taxon>Lauraceae</taxon>
        <taxon>Persea</taxon>
    </lineage>
</organism>
<reference evidence="1 2" key="1">
    <citation type="journal article" date="2022" name="Hortic Res">
        <title>A haplotype resolved chromosomal level avocado genome allows analysis of novel avocado genes.</title>
        <authorList>
            <person name="Nath O."/>
            <person name="Fletcher S.J."/>
            <person name="Hayward A."/>
            <person name="Shaw L.M."/>
            <person name="Masouleh A.K."/>
            <person name="Furtado A."/>
            <person name="Henry R.J."/>
            <person name="Mitter N."/>
        </authorList>
    </citation>
    <scope>NUCLEOTIDE SEQUENCE [LARGE SCALE GENOMIC DNA]</scope>
    <source>
        <strain evidence="2">cv. Hass</strain>
    </source>
</reference>
<dbReference type="Proteomes" id="UP001234297">
    <property type="component" value="Chromosome 6"/>
</dbReference>
<proteinExistence type="predicted"/>
<name>A0ACC2KY35_PERAE</name>
<protein>
    <submittedName>
        <fullName evidence="1">Uncharacterized protein</fullName>
    </submittedName>
</protein>
<comment type="caution">
    <text evidence="1">The sequence shown here is derived from an EMBL/GenBank/DDBJ whole genome shotgun (WGS) entry which is preliminary data.</text>
</comment>